<accession>A0AA38R8N4</accession>
<dbReference type="InterPro" id="IPR002472">
    <property type="entry name" value="Palm_thioest"/>
</dbReference>
<evidence type="ECO:0000256" key="1">
    <source>
        <dbReference type="ARBA" id="ARBA00010758"/>
    </source>
</evidence>
<dbReference type="AlphaFoldDB" id="A0AA38R8N4"/>
<evidence type="ECO:0000256" key="3">
    <source>
        <dbReference type="ARBA" id="ARBA00014212"/>
    </source>
</evidence>
<dbReference type="GO" id="GO:0008474">
    <property type="term" value="F:palmitoyl-(protein) hydrolase activity"/>
    <property type="evidence" value="ECO:0007669"/>
    <property type="project" value="UniProtKB-EC"/>
</dbReference>
<evidence type="ECO:0000256" key="6">
    <source>
        <dbReference type="ARBA" id="ARBA00023157"/>
    </source>
</evidence>
<dbReference type="EMBL" id="JANBVO010000031">
    <property type="protein sequence ID" value="KAJ9138162.1"/>
    <property type="molecule type" value="Genomic_DNA"/>
</dbReference>
<dbReference type="SUPFAM" id="SSF53474">
    <property type="entry name" value="alpha/beta-Hydrolases"/>
    <property type="match status" value="1"/>
</dbReference>
<keyword evidence="4 10" id="KW-0732">Signal</keyword>
<evidence type="ECO:0000256" key="8">
    <source>
        <dbReference type="ARBA" id="ARBA00031934"/>
    </source>
</evidence>
<dbReference type="FunFam" id="3.40.50.1820:FF:000107">
    <property type="entry name" value="Palmitoyl-protein thioesterase 1"/>
    <property type="match status" value="1"/>
</dbReference>
<keyword evidence="5" id="KW-0378">Hydrolase</keyword>
<evidence type="ECO:0000256" key="5">
    <source>
        <dbReference type="ARBA" id="ARBA00022801"/>
    </source>
</evidence>
<evidence type="ECO:0000256" key="4">
    <source>
        <dbReference type="ARBA" id="ARBA00022729"/>
    </source>
</evidence>
<feature type="region of interest" description="Disordered" evidence="9">
    <location>
        <begin position="22"/>
        <end position="41"/>
    </location>
</feature>
<comment type="similarity">
    <text evidence="1">Belongs to the palmitoyl-protein thioesterase family.</text>
</comment>
<evidence type="ECO:0000256" key="9">
    <source>
        <dbReference type="SAM" id="MobiDB-lite"/>
    </source>
</evidence>
<dbReference type="InterPro" id="IPR029058">
    <property type="entry name" value="AB_hydrolase_fold"/>
</dbReference>
<keyword evidence="6" id="KW-1015">Disulfide bond</keyword>
<gene>
    <name evidence="11" type="ORF">NKR23_g8643</name>
</gene>
<dbReference type="PRINTS" id="PR00414">
    <property type="entry name" value="PPTHIESTRASE"/>
</dbReference>
<evidence type="ECO:0000313" key="12">
    <source>
        <dbReference type="Proteomes" id="UP001174694"/>
    </source>
</evidence>
<keyword evidence="7" id="KW-0325">Glycoprotein</keyword>
<organism evidence="11 12">
    <name type="scientific">Pleurostoma richardsiae</name>
    <dbReference type="NCBI Taxonomy" id="41990"/>
    <lineage>
        <taxon>Eukaryota</taxon>
        <taxon>Fungi</taxon>
        <taxon>Dikarya</taxon>
        <taxon>Ascomycota</taxon>
        <taxon>Pezizomycotina</taxon>
        <taxon>Sordariomycetes</taxon>
        <taxon>Sordariomycetidae</taxon>
        <taxon>Calosphaeriales</taxon>
        <taxon>Pleurostomataceae</taxon>
        <taxon>Pleurostoma</taxon>
    </lineage>
</organism>
<evidence type="ECO:0000313" key="11">
    <source>
        <dbReference type="EMBL" id="KAJ9138162.1"/>
    </source>
</evidence>
<evidence type="ECO:0000256" key="10">
    <source>
        <dbReference type="SAM" id="SignalP"/>
    </source>
</evidence>
<feature type="signal peptide" evidence="10">
    <location>
        <begin position="1"/>
        <end position="22"/>
    </location>
</feature>
<feature type="chain" id="PRO_5041455728" description="Palmitoyl-protein thioesterase 1" evidence="10">
    <location>
        <begin position="23"/>
        <end position="334"/>
    </location>
</feature>
<dbReference type="Gene3D" id="3.40.50.1820">
    <property type="entry name" value="alpha/beta hydrolase"/>
    <property type="match status" value="1"/>
</dbReference>
<comment type="caution">
    <text evidence="11">The sequence shown here is derived from an EMBL/GenBank/DDBJ whole genome shotgun (WGS) entry which is preliminary data.</text>
</comment>
<dbReference type="PANTHER" id="PTHR11247:SF8">
    <property type="entry name" value="PALMITOYL-PROTEIN THIOESTERASE 1"/>
    <property type="match status" value="1"/>
</dbReference>
<proteinExistence type="inferred from homology"/>
<dbReference type="Pfam" id="PF02089">
    <property type="entry name" value="Palm_thioest"/>
    <property type="match status" value="1"/>
</dbReference>
<dbReference type="PANTHER" id="PTHR11247">
    <property type="entry name" value="PALMITOYL-PROTEIN THIOESTERASE/DOLICHYLDIPHOSPHATASE 1"/>
    <property type="match status" value="1"/>
</dbReference>
<dbReference type="Proteomes" id="UP001174694">
    <property type="component" value="Unassembled WGS sequence"/>
</dbReference>
<evidence type="ECO:0000256" key="7">
    <source>
        <dbReference type="ARBA" id="ARBA00023180"/>
    </source>
</evidence>
<protein>
    <recommendedName>
        <fullName evidence="3">Palmitoyl-protein thioesterase 1</fullName>
        <ecNumber evidence="2">3.1.2.22</ecNumber>
    </recommendedName>
    <alternativeName>
        <fullName evidence="8">Palmitoyl-protein hydrolase 1</fullName>
    </alternativeName>
</protein>
<keyword evidence="12" id="KW-1185">Reference proteome</keyword>
<dbReference type="EC" id="3.1.2.22" evidence="2"/>
<name>A0AA38R8N4_9PEZI</name>
<sequence length="334" mass="36956">MSLARHLKLALTLGALVASSVATSPASPSAQKPLDDDGDNDDTPLPLVIWHGLGDDYAASGLRQVGELAEAANPGTLVYFVRMDESASADRTATFSGNVTEQVAKVCADLAAHPILSTAPAVDALGFSQGGQFLRAYVERCNRPPVRSLVTFGSQHNGITDFRACAPRDFLCRGIMYALKNNAWSRYVQGSVVPAQYFRNPTEYDKYLEYSNFLADVNNEREYKNATYKENIAALVNFVMYMFEDDTTAIPKESAWFEEINGTEATPLRARKLYTEDWLGLRALDRKGGLRFRLAPGEHMQIEEALLNATFKEFYGPLKKTFSREAPVDNISEL</sequence>
<evidence type="ECO:0000256" key="2">
    <source>
        <dbReference type="ARBA" id="ARBA00012423"/>
    </source>
</evidence>
<reference evidence="11" key="1">
    <citation type="submission" date="2022-07" db="EMBL/GenBank/DDBJ databases">
        <title>Fungi with potential for degradation of polypropylene.</title>
        <authorList>
            <person name="Gostincar C."/>
        </authorList>
    </citation>
    <scope>NUCLEOTIDE SEQUENCE</scope>
    <source>
        <strain evidence="11">EXF-13308</strain>
    </source>
</reference>